<comment type="caution">
    <text evidence="1">The sequence shown here is derived from an EMBL/GenBank/DDBJ whole genome shotgun (WGS) entry which is preliminary data.</text>
</comment>
<evidence type="ECO:0000313" key="2">
    <source>
        <dbReference type="Proteomes" id="UP000295504"/>
    </source>
</evidence>
<reference evidence="1 2" key="1">
    <citation type="submission" date="2019-03" db="EMBL/GenBank/DDBJ databases">
        <title>Genomic Encyclopedia of Type Strains, Phase IV (KMG-IV): sequencing the most valuable type-strain genomes for metagenomic binning, comparative biology and taxonomic classification.</title>
        <authorList>
            <person name="Goeker M."/>
        </authorList>
    </citation>
    <scope>NUCLEOTIDE SEQUENCE [LARGE SCALE GENOMIC DNA]</scope>
    <source>
        <strain evidence="1 2">DSM 100013</strain>
    </source>
</reference>
<keyword evidence="2" id="KW-1185">Reference proteome</keyword>
<name>A0A4R2TVJ0_9FIRM</name>
<dbReference type="Proteomes" id="UP000295504">
    <property type="component" value="Unassembled WGS sequence"/>
</dbReference>
<dbReference type="AlphaFoldDB" id="A0A4R2TVJ0"/>
<dbReference type="RefSeq" id="WP_165913593.1">
    <property type="nucleotide sequence ID" value="NZ_CP058648.1"/>
</dbReference>
<sequence>MTNSTDRKAREAKRDEFINIMIELIEKYGEEVIAKIENENKDTAKTA</sequence>
<evidence type="ECO:0000313" key="1">
    <source>
        <dbReference type="EMBL" id="TCQ07017.1"/>
    </source>
</evidence>
<gene>
    <name evidence="1" type="ORF">EDD79_100213</name>
</gene>
<dbReference type="EMBL" id="SLYC01000002">
    <property type="protein sequence ID" value="TCQ07017.1"/>
    <property type="molecule type" value="Genomic_DNA"/>
</dbReference>
<organism evidence="1 2">
    <name type="scientific">Serpentinicella alkaliphila</name>
    <dbReference type="NCBI Taxonomy" id="1734049"/>
    <lineage>
        <taxon>Bacteria</taxon>
        <taxon>Bacillati</taxon>
        <taxon>Bacillota</taxon>
        <taxon>Clostridia</taxon>
        <taxon>Peptostreptococcales</taxon>
        <taxon>Natronincolaceae</taxon>
        <taxon>Serpentinicella</taxon>
    </lineage>
</organism>
<protein>
    <submittedName>
        <fullName evidence="1">Uncharacterized protein</fullName>
    </submittedName>
</protein>
<accession>A0A4R2TVJ0</accession>
<proteinExistence type="predicted"/>